<dbReference type="AlphaFoldDB" id="A0A127M4C9"/>
<evidence type="ECO:0000256" key="1">
    <source>
        <dbReference type="SAM" id="SignalP"/>
    </source>
</evidence>
<dbReference type="STRING" id="1470434.AZF00_07080"/>
<proteinExistence type="predicted"/>
<dbReference type="KEGG" id="zal:AZF00_07080"/>
<evidence type="ECO:0000313" key="3">
    <source>
        <dbReference type="Proteomes" id="UP000074119"/>
    </source>
</evidence>
<evidence type="ECO:0008006" key="4">
    <source>
        <dbReference type="Google" id="ProtNLM"/>
    </source>
</evidence>
<dbReference type="RefSeq" id="WP_008247336.1">
    <property type="nucleotide sequence ID" value="NZ_CP014544.1"/>
</dbReference>
<accession>A0A127M4C9</accession>
<feature type="signal peptide" evidence="1">
    <location>
        <begin position="1"/>
        <end position="27"/>
    </location>
</feature>
<dbReference type="Proteomes" id="UP000074119">
    <property type="component" value="Chromosome"/>
</dbReference>
<feature type="chain" id="PRO_5007275001" description="Porin domain-containing protein" evidence="1">
    <location>
        <begin position="28"/>
        <end position="386"/>
    </location>
</feature>
<sequence>MPSFFKNLIQCLTLGVVSLSVTCPTQANINNDLQFHGFYSQAYLLSDGNNFYGDSQRGSFDYSEAAINGTWRATPNLNFAGQILSRDAGSADNGSVKIDFLFADIKAVESDNSGLGFRIGRVRNAYGFYNDTRDVLFTRPTILMPQAVYFEGNGLRELLFASDGAQLYSYWDADENSTSFNLTMGRNSSLSADTINILFGPRAAAFIHKGELRTPIFGQILHSRNGGDTKFALSILDAQIDLHSNLGSFAELNLDASGYVLSAQKNLATWSFTTEYSLITTNFHSSQGSQIQEIEAAYLQAQYRLRPTITLTGRYELSVLDRDRRNETDSHNLVVGARWTPTPNWIVDVNVYGLRGTSGIPAIDNEENMPLNERTEIFGIMLGYRF</sequence>
<keyword evidence="1" id="KW-0732">Signal</keyword>
<name>A0A127M4C9_9GAMM</name>
<evidence type="ECO:0000313" key="2">
    <source>
        <dbReference type="EMBL" id="AMO68082.1"/>
    </source>
</evidence>
<reference evidence="2 3" key="1">
    <citation type="submission" date="2015-12" db="EMBL/GenBank/DDBJ databases">
        <authorList>
            <person name="Shamseldin A."/>
            <person name="Moawad H."/>
            <person name="Abd El-Rahim W.M."/>
            <person name="Sadowsky M.J."/>
        </authorList>
    </citation>
    <scope>NUCLEOTIDE SEQUENCE [LARGE SCALE GENOMIC DNA]</scope>
    <source>
        <strain evidence="2 3">SM2</strain>
    </source>
</reference>
<organism evidence="2 3">
    <name type="scientific">Zhongshania aliphaticivorans</name>
    <dbReference type="NCBI Taxonomy" id="1470434"/>
    <lineage>
        <taxon>Bacteria</taxon>
        <taxon>Pseudomonadati</taxon>
        <taxon>Pseudomonadota</taxon>
        <taxon>Gammaproteobacteria</taxon>
        <taxon>Cellvibrionales</taxon>
        <taxon>Spongiibacteraceae</taxon>
        <taxon>Zhongshania</taxon>
    </lineage>
</organism>
<dbReference type="SUPFAM" id="SSF56935">
    <property type="entry name" value="Porins"/>
    <property type="match status" value="1"/>
</dbReference>
<protein>
    <recommendedName>
        <fullName evidence="4">Porin domain-containing protein</fullName>
    </recommendedName>
</protein>
<gene>
    <name evidence="2" type="ORF">AZF00_07080</name>
</gene>
<dbReference type="EMBL" id="CP014544">
    <property type="protein sequence ID" value="AMO68082.1"/>
    <property type="molecule type" value="Genomic_DNA"/>
</dbReference>